<keyword evidence="2 3" id="KW-0143">Chaperone</keyword>
<dbReference type="Gene3D" id="1.10.4190.10">
    <property type="entry name" value="Urease accessory protein UreF"/>
    <property type="match status" value="1"/>
</dbReference>
<comment type="subcellular location">
    <subcellularLocation>
        <location evidence="3">Cytoplasm</location>
    </subcellularLocation>
</comment>
<gene>
    <name evidence="3" type="primary">ureF</name>
    <name evidence="4" type="ORF">J2S76_000231</name>
</gene>
<accession>A0ABU0DBQ3</accession>
<evidence type="ECO:0000256" key="1">
    <source>
        <dbReference type="ARBA" id="ARBA00022988"/>
    </source>
</evidence>
<evidence type="ECO:0000256" key="3">
    <source>
        <dbReference type="HAMAP-Rule" id="MF_01385"/>
    </source>
</evidence>
<protein>
    <recommendedName>
        <fullName evidence="3">Urease accessory protein UreF</fullName>
    </recommendedName>
</protein>
<dbReference type="InterPro" id="IPR002639">
    <property type="entry name" value="UreF"/>
</dbReference>
<dbReference type="PANTHER" id="PTHR33620">
    <property type="entry name" value="UREASE ACCESSORY PROTEIN F"/>
    <property type="match status" value="1"/>
</dbReference>
<comment type="similarity">
    <text evidence="3">Belongs to the UreF family.</text>
</comment>
<organism evidence="4 5">
    <name type="scientific">Ancylobacter vacuolatus</name>
    <dbReference type="NCBI Taxonomy" id="223389"/>
    <lineage>
        <taxon>Bacteria</taxon>
        <taxon>Pseudomonadati</taxon>
        <taxon>Pseudomonadota</taxon>
        <taxon>Alphaproteobacteria</taxon>
        <taxon>Hyphomicrobiales</taxon>
        <taxon>Xanthobacteraceae</taxon>
        <taxon>Ancylobacter</taxon>
    </lineage>
</organism>
<reference evidence="4 5" key="1">
    <citation type="submission" date="2023-07" db="EMBL/GenBank/DDBJ databases">
        <title>Genomic Encyclopedia of Type Strains, Phase IV (KMG-IV): sequencing the most valuable type-strain genomes for metagenomic binning, comparative biology and taxonomic classification.</title>
        <authorList>
            <person name="Goeker M."/>
        </authorList>
    </citation>
    <scope>NUCLEOTIDE SEQUENCE [LARGE SCALE GENOMIC DNA]</scope>
    <source>
        <strain evidence="4 5">DSM 1277</strain>
    </source>
</reference>
<keyword evidence="3" id="KW-0963">Cytoplasm</keyword>
<keyword evidence="5" id="KW-1185">Reference proteome</keyword>
<evidence type="ECO:0000256" key="2">
    <source>
        <dbReference type="ARBA" id="ARBA00023186"/>
    </source>
</evidence>
<name>A0ABU0DBQ3_9HYPH</name>
<comment type="subunit">
    <text evidence="3">UreD, UreF and UreG form a complex that acts as a GTP-hydrolysis-dependent molecular chaperone, activating the urease apoprotein by helping to assemble the nickel containing metallocenter of UreC. The UreE protein probably delivers the nickel.</text>
</comment>
<keyword evidence="1 3" id="KW-0996">Nickel insertion</keyword>
<comment type="caution">
    <text evidence="4">The sequence shown here is derived from an EMBL/GenBank/DDBJ whole genome shotgun (WGS) entry which is preliminary data.</text>
</comment>
<sequence>MMANGGFGTRGGASGMVHLARLLQFSDSTLPIGSFAFSNGLESALQTGVVSDPESLLNYVDLVLRQTARMDGVALLHAHRAALAGDYGAILVADSELYCRRVGEEQQLMLTRVGKKFAELVLKIMPSPTLERWLGDIKADATPGCLPIGQAIALAHMGVDESEAFVMHQYAIASMILSAALRLMRIDHLDTQRILFTAQGRVEGDYAAVRDLSLDEMASFAPVFDVLVAHHTTTHVRLFMN</sequence>
<dbReference type="EMBL" id="JAUSUH010000001">
    <property type="protein sequence ID" value="MDQ0345830.1"/>
    <property type="molecule type" value="Genomic_DNA"/>
</dbReference>
<dbReference type="PIRSF" id="PIRSF009467">
    <property type="entry name" value="Ureas_acces_UreF"/>
    <property type="match status" value="1"/>
</dbReference>
<dbReference type="PANTHER" id="PTHR33620:SF1">
    <property type="entry name" value="UREASE ACCESSORY PROTEIN F"/>
    <property type="match status" value="1"/>
</dbReference>
<dbReference type="InterPro" id="IPR038277">
    <property type="entry name" value="UreF_sf"/>
</dbReference>
<dbReference type="Proteomes" id="UP001238467">
    <property type="component" value="Unassembled WGS sequence"/>
</dbReference>
<dbReference type="HAMAP" id="MF_01385">
    <property type="entry name" value="UreF"/>
    <property type="match status" value="1"/>
</dbReference>
<evidence type="ECO:0000313" key="4">
    <source>
        <dbReference type="EMBL" id="MDQ0345830.1"/>
    </source>
</evidence>
<proteinExistence type="inferred from homology"/>
<dbReference type="Pfam" id="PF01730">
    <property type="entry name" value="UreF"/>
    <property type="match status" value="1"/>
</dbReference>
<evidence type="ECO:0000313" key="5">
    <source>
        <dbReference type="Proteomes" id="UP001238467"/>
    </source>
</evidence>
<comment type="function">
    <text evidence="3">Required for maturation of urease via the functional incorporation of the urease nickel metallocenter.</text>
</comment>